<evidence type="ECO:0008006" key="4">
    <source>
        <dbReference type="Google" id="ProtNLM"/>
    </source>
</evidence>
<organism evidence="2 3">
    <name type="scientific">Corynebacterium ulcerans</name>
    <dbReference type="NCBI Taxonomy" id="65058"/>
    <lineage>
        <taxon>Bacteria</taxon>
        <taxon>Bacillati</taxon>
        <taxon>Actinomycetota</taxon>
        <taxon>Actinomycetes</taxon>
        <taxon>Mycobacteriales</taxon>
        <taxon>Corynebacteriaceae</taxon>
        <taxon>Corynebacterium</taxon>
    </lineage>
</organism>
<dbReference type="RefSeq" id="WP_014836377.1">
    <property type="nucleotide sequence ID" value="NZ_AP019662.1"/>
</dbReference>
<accession>A0ABD0BMX3</accession>
<evidence type="ECO:0000313" key="3">
    <source>
        <dbReference type="Proteomes" id="UP001205910"/>
    </source>
</evidence>
<gene>
    <name evidence="2" type="ORF">CULCOIPH005_21190</name>
</gene>
<protein>
    <recommendedName>
        <fullName evidence="4">Prolipoprotein LppL</fullName>
    </recommendedName>
</protein>
<feature type="region of interest" description="Disordered" evidence="1">
    <location>
        <begin position="40"/>
        <end position="64"/>
    </location>
</feature>
<evidence type="ECO:0000256" key="1">
    <source>
        <dbReference type="SAM" id="MobiDB-lite"/>
    </source>
</evidence>
<comment type="caution">
    <text evidence="2">The sequence shown here is derived from an EMBL/GenBank/DDBJ whole genome shotgun (WGS) entry which is preliminary data.</text>
</comment>
<dbReference type="SUPFAM" id="SSF63829">
    <property type="entry name" value="Calcium-dependent phosphotriesterase"/>
    <property type="match status" value="1"/>
</dbReference>
<dbReference type="AlphaFoldDB" id="A0ABD0BMX3"/>
<proteinExistence type="predicted"/>
<dbReference type="EMBL" id="BQFK01000005">
    <property type="protein sequence ID" value="GJJ43930.1"/>
    <property type="molecule type" value="Genomic_DNA"/>
</dbReference>
<reference evidence="2 3" key="1">
    <citation type="submission" date="2021-11" db="EMBL/GenBank/DDBJ databases">
        <title>Whole genome sequences of diphtheriae toxin producing Corynebacterium ulcerans isolates from cats in Osaka, Japan.</title>
        <authorList>
            <person name="Umeda K."/>
            <person name="Hirai Y."/>
        </authorList>
    </citation>
    <scope>NUCLEOTIDE SEQUENCE [LARGE SCALE GENOMIC DNA]</scope>
    <source>
        <strain evidence="2 3">12109B-1</strain>
    </source>
</reference>
<sequence>MLVGSFCVRNAQSTSGVQRTAIAGLLALSLSLVACTKENGPNPQDSGVQGNATAQKSPASSSPSGQVIPFASILEMQKAGDILAVREKTVLHVGPTKAFYEGTQTKIDVQEACGALTATAQEFILPCPDGVHVVHARTPDTHDVATQEPATVAAKTTSGEIIAGDSDTASLKVYRSDKTPQSIKTEFITNQIVAIPVDGQPDAVARVNNEHTIIQDIHWSEGKSGALLRVGRGVGQIAPAEQSILLASDTIGGQLMVYGAEEVIRLHQSSPVGVSPWAVAWDKKNQQAWVSTTSDNKLTAYSISSGTAEPKRHYSSVADVHSMVVLDDATVIAGSATGDGLQIIKP</sequence>
<dbReference type="Proteomes" id="UP001205910">
    <property type="component" value="Unassembled WGS sequence"/>
</dbReference>
<evidence type="ECO:0000313" key="2">
    <source>
        <dbReference type="EMBL" id="GJJ43930.1"/>
    </source>
</evidence>
<name>A0ABD0BMX3_CORUL</name>